<dbReference type="PANTHER" id="PTHR12110:SF53">
    <property type="entry name" value="BLR5974 PROTEIN"/>
    <property type="match status" value="1"/>
</dbReference>
<dbReference type="Gene3D" id="3.20.20.150">
    <property type="entry name" value="Divalent-metal-dependent TIM barrel enzymes"/>
    <property type="match status" value="1"/>
</dbReference>
<dbReference type="InterPro" id="IPR013022">
    <property type="entry name" value="Xyl_isomerase-like_TIM-brl"/>
</dbReference>
<dbReference type="OrthoDB" id="256906at2"/>
<dbReference type="AlphaFoldDB" id="A0A2Y9BKN6"/>
<evidence type="ECO:0000313" key="3">
    <source>
        <dbReference type="Proteomes" id="UP000245845"/>
    </source>
</evidence>
<organism evidence="2 3">
    <name type="scientific">Faecalicatena orotica</name>
    <dbReference type="NCBI Taxonomy" id="1544"/>
    <lineage>
        <taxon>Bacteria</taxon>
        <taxon>Bacillati</taxon>
        <taxon>Bacillota</taxon>
        <taxon>Clostridia</taxon>
        <taxon>Lachnospirales</taxon>
        <taxon>Lachnospiraceae</taxon>
        <taxon>Faecalicatena</taxon>
    </lineage>
</organism>
<protein>
    <submittedName>
        <fullName evidence="2">Sugar phosphate isomerase/epimerase</fullName>
    </submittedName>
</protein>
<evidence type="ECO:0000259" key="1">
    <source>
        <dbReference type="Pfam" id="PF01261"/>
    </source>
</evidence>
<dbReference type="SUPFAM" id="SSF51658">
    <property type="entry name" value="Xylose isomerase-like"/>
    <property type="match status" value="1"/>
</dbReference>
<dbReference type="Proteomes" id="UP000245845">
    <property type="component" value="Unassembled WGS sequence"/>
</dbReference>
<dbReference type="PANTHER" id="PTHR12110">
    <property type="entry name" value="HYDROXYPYRUVATE ISOMERASE"/>
    <property type="match status" value="1"/>
</dbReference>
<name>A0A2Y9BKN6_9FIRM</name>
<accession>A0A2Y9BKN6</accession>
<keyword evidence="3" id="KW-1185">Reference proteome</keyword>
<evidence type="ECO:0000313" key="2">
    <source>
        <dbReference type="EMBL" id="PWJ23889.1"/>
    </source>
</evidence>
<dbReference type="RefSeq" id="WP_109732722.1">
    <property type="nucleotide sequence ID" value="NZ_BAAACK010000025.1"/>
</dbReference>
<sequence length="256" mass="29064">MKIGCISWSHRNSFANGEMDIFKWMEHCKNDCLLDGAEIWNNHFESLDESYLQKIKEKAAELNLPVYSVATKCVFGGFSDDEINAAKSTMRDWLKATDYLGASIMRISVGGERLRDAERQIKVFDSITEVICEGEYPEITVGIENQEPGVVQNVADVKKMKEISDGKLKVILDNGSFLDKEDSYAFLEEALPDAAVVHAKFFDIREDGSDKILDYEKIKMILQKKCYDGYISIEYDSNEPAARDVPKIASYLRKLL</sequence>
<gene>
    <name evidence="2" type="ORF">A8806_112136</name>
</gene>
<dbReference type="Pfam" id="PF01261">
    <property type="entry name" value="AP_endonuc_2"/>
    <property type="match status" value="1"/>
</dbReference>
<dbReference type="GO" id="GO:0016853">
    <property type="term" value="F:isomerase activity"/>
    <property type="evidence" value="ECO:0007669"/>
    <property type="project" value="UniProtKB-KW"/>
</dbReference>
<feature type="domain" description="Xylose isomerase-like TIM barrel" evidence="1">
    <location>
        <begin position="35"/>
        <end position="254"/>
    </location>
</feature>
<reference evidence="2 3" key="1">
    <citation type="submission" date="2018-05" db="EMBL/GenBank/DDBJ databases">
        <title>The Hungate 1000. A catalogue of reference genomes from the rumen microbiome.</title>
        <authorList>
            <person name="Kelly W."/>
        </authorList>
    </citation>
    <scope>NUCLEOTIDE SEQUENCE [LARGE SCALE GENOMIC DNA]</scope>
    <source>
        <strain evidence="2 3">NLAE-zl-C242</strain>
    </source>
</reference>
<dbReference type="InterPro" id="IPR036237">
    <property type="entry name" value="Xyl_isomerase-like_sf"/>
</dbReference>
<comment type="caution">
    <text evidence="2">The sequence shown here is derived from an EMBL/GenBank/DDBJ whole genome shotgun (WGS) entry which is preliminary data.</text>
</comment>
<keyword evidence="2" id="KW-0413">Isomerase</keyword>
<dbReference type="EMBL" id="QGDL01000012">
    <property type="protein sequence ID" value="PWJ23889.1"/>
    <property type="molecule type" value="Genomic_DNA"/>
</dbReference>
<proteinExistence type="predicted"/>
<dbReference type="InterPro" id="IPR050312">
    <property type="entry name" value="IolE/XylAMocC-like"/>
</dbReference>